<evidence type="ECO:0000259" key="1">
    <source>
        <dbReference type="Pfam" id="PF00149"/>
    </source>
</evidence>
<dbReference type="OrthoDB" id="29970at10239"/>
<dbReference type="SUPFAM" id="SSF56300">
    <property type="entry name" value="Metallo-dependent phosphatases"/>
    <property type="match status" value="1"/>
</dbReference>
<organism evidence="2 3">
    <name type="scientific">Enterococcus phage vB_Efae230P-4</name>
    <dbReference type="NCBI Taxonomy" id="1161939"/>
    <lineage>
        <taxon>Viruses</taxon>
        <taxon>Duplodnaviria</taxon>
        <taxon>Heunggongvirae</taxon>
        <taxon>Uroviricota</taxon>
        <taxon>Caudoviricetes</taxon>
        <taxon>Rountreeviridae</taxon>
        <taxon>Sarlesvirinae</taxon>
        <taxon>Copernicusvirus</taxon>
        <taxon>Copernicusvirus Efae230P4</taxon>
    </lineage>
</organism>
<evidence type="ECO:0000313" key="3">
    <source>
        <dbReference type="Proteomes" id="UP000027492"/>
    </source>
</evidence>
<sequence length="519" mass="58349">MNTFTNFPHSSGIIPRYQHGDFNTNSESYYKELARKNEELNNLHPLIDQLFKRGLEVSDTSTVDLEKIGDWSKELDPKKDPVEEIITLKANVLLSILEDPIQLKSLSLKATDVRQLKNAITVKEDGLYSKDLFPILKEIDDKLDLINQRLDELDPVGSSVLVPVGASEINQEVPVPYKNLDTVLNEVDATKFNVAFITDLHLYPNSNYLKNKDNFRVLGQFEKLVNKADITIHCGDNVDSYSSALGANNDVMLPEDVKSSTIANMKRFSNYTQMNLDKDVHIVIGNHDRGGIPYATNKNHDLSMVLSKAEMEAINGQPLYGGQLYPDKKIGFFKMYSDDFSEQQADGYFKEIDNQDGYQNGLISAKQFRELANFMNALPSDYHLLVAGHIIIDKDKMGNGQVLNQVFNAYQKGEDFTISANTLVGLDNTSHSEIKFNNTTKGARAFIGYLAGHYHSETNYNKNIDREFNMACLLNAFPLDGGQGTELEGSFYNLEIDTTARTLKAKGVGRATNFINWTY</sequence>
<dbReference type="InterPro" id="IPR029052">
    <property type="entry name" value="Metallo-depent_PP-like"/>
</dbReference>
<dbReference type="Pfam" id="PF00149">
    <property type="entry name" value="Metallophos"/>
    <property type="match status" value="1"/>
</dbReference>
<dbReference type="GO" id="GO:0016787">
    <property type="term" value="F:hydrolase activity"/>
    <property type="evidence" value="ECO:0007669"/>
    <property type="project" value="InterPro"/>
</dbReference>
<dbReference type="GeneID" id="22112865"/>
<dbReference type="RefSeq" id="YP_009103962.1">
    <property type="nucleotide sequence ID" value="NC_025467.1"/>
</dbReference>
<dbReference type="Proteomes" id="UP000027492">
    <property type="component" value="Segment"/>
</dbReference>
<reference evidence="2 3" key="1">
    <citation type="submission" date="2011-12" db="EMBL/GenBank/DDBJ databases">
        <title>Sequence of unusually small Enterococcal phage vB_Efae230P-4.</title>
        <authorList>
            <person name="Golebiewski M."/>
            <person name="Jurczak-Kurek A."/>
            <person name="Wrobel B."/>
        </authorList>
    </citation>
    <scope>NUCLEOTIDE SEQUENCE [LARGE SCALE GENOMIC DNA]</scope>
</reference>
<accession>A0A067XH03</accession>
<evidence type="ECO:0000313" key="2">
    <source>
        <dbReference type="EMBL" id="AFF27938.1"/>
    </source>
</evidence>
<dbReference type="KEGG" id="vg:22112865"/>
<protein>
    <submittedName>
        <fullName evidence="2">Putative calcineurin-like phosphoesterase</fullName>
    </submittedName>
</protein>
<proteinExistence type="predicted"/>
<gene>
    <name evidence="2" type="ORF">vB_Efae230P-4.6</name>
</gene>
<feature type="domain" description="Calcineurin-like phosphoesterase" evidence="1">
    <location>
        <begin position="193"/>
        <end position="321"/>
    </location>
</feature>
<dbReference type="InterPro" id="IPR004843">
    <property type="entry name" value="Calcineurin-like_PHP"/>
</dbReference>
<dbReference type="Gene3D" id="3.60.21.10">
    <property type="match status" value="1"/>
</dbReference>
<dbReference type="EMBL" id="JQ309827">
    <property type="protein sequence ID" value="AFF27938.1"/>
    <property type="molecule type" value="Genomic_DNA"/>
</dbReference>
<name>A0A067XH03_9CAUD</name>
<keyword evidence="3" id="KW-1185">Reference proteome</keyword>